<gene>
    <name evidence="2" type="ORF">LKMONMHP_2542</name>
</gene>
<feature type="region of interest" description="Disordered" evidence="1">
    <location>
        <begin position="200"/>
        <end position="220"/>
    </location>
</feature>
<organism evidence="2 3">
    <name type="scientific">Methylobacterium organophilum</name>
    <dbReference type="NCBI Taxonomy" id="410"/>
    <lineage>
        <taxon>Bacteria</taxon>
        <taxon>Pseudomonadati</taxon>
        <taxon>Pseudomonadota</taxon>
        <taxon>Alphaproteobacteria</taxon>
        <taxon>Hyphomicrobiales</taxon>
        <taxon>Methylobacteriaceae</taxon>
        <taxon>Methylobacterium</taxon>
    </lineage>
</organism>
<comment type="caution">
    <text evidence="2">The sequence shown here is derived from an EMBL/GenBank/DDBJ whole genome shotgun (WGS) entry which is preliminary data.</text>
</comment>
<evidence type="ECO:0000313" key="2">
    <source>
        <dbReference type="EMBL" id="GJE27681.1"/>
    </source>
</evidence>
<dbReference type="EMBL" id="BPQV01000006">
    <property type="protein sequence ID" value="GJE27681.1"/>
    <property type="molecule type" value="Genomic_DNA"/>
</dbReference>
<feature type="compositionally biased region" description="Basic and acidic residues" evidence="1">
    <location>
        <begin position="67"/>
        <end position="79"/>
    </location>
</feature>
<sequence length="236" mass="24922">MCARLHHPRPQNRTGSDRSPPGGSPAGSWDGSCRPGRGACDGSRLSAALHGGPKPVRSRPPGRRASPWRDRPRPGRPEAPRASPPLPSRQVCAGSGLRGRPPSTGPSCGRAGTTARRPRRMCEYDGSCDAPRTLASAGCAGERPRWCLAPSKGLAPAGMGKETLRSQPSVRAVPISRLTARVRGAAVSGRRPSCVAQSCLRRRAEDPNPAKPFPEAHRQPSAGATCVRMVSMTWAL</sequence>
<protein>
    <submittedName>
        <fullName evidence="2">Uncharacterized protein</fullName>
    </submittedName>
</protein>
<dbReference type="Proteomes" id="UP001055156">
    <property type="component" value="Unassembled WGS sequence"/>
</dbReference>
<proteinExistence type="predicted"/>
<accession>A0ABQ4TBF1</accession>
<evidence type="ECO:0000256" key="1">
    <source>
        <dbReference type="SAM" id="MobiDB-lite"/>
    </source>
</evidence>
<feature type="compositionally biased region" description="Basic residues" evidence="1">
    <location>
        <begin position="1"/>
        <end position="10"/>
    </location>
</feature>
<feature type="region of interest" description="Disordered" evidence="1">
    <location>
        <begin position="1"/>
        <end position="116"/>
    </location>
</feature>
<evidence type="ECO:0000313" key="3">
    <source>
        <dbReference type="Proteomes" id="UP001055156"/>
    </source>
</evidence>
<name>A0ABQ4TBF1_METOR</name>
<keyword evidence="3" id="KW-1185">Reference proteome</keyword>
<reference evidence="2" key="2">
    <citation type="submission" date="2021-08" db="EMBL/GenBank/DDBJ databases">
        <authorList>
            <person name="Tani A."/>
            <person name="Ola A."/>
            <person name="Ogura Y."/>
            <person name="Katsura K."/>
            <person name="Hayashi T."/>
        </authorList>
    </citation>
    <scope>NUCLEOTIDE SEQUENCE</scope>
    <source>
        <strain evidence="2">NBRC 15689</strain>
    </source>
</reference>
<reference evidence="2" key="1">
    <citation type="journal article" date="2021" name="Front. Microbiol.">
        <title>Comprehensive Comparative Genomics and Phenotyping of Methylobacterium Species.</title>
        <authorList>
            <person name="Alessa O."/>
            <person name="Ogura Y."/>
            <person name="Fujitani Y."/>
            <person name="Takami H."/>
            <person name="Hayashi T."/>
            <person name="Sahin N."/>
            <person name="Tani A."/>
        </authorList>
    </citation>
    <scope>NUCLEOTIDE SEQUENCE</scope>
    <source>
        <strain evidence="2">NBRC 15689</strain>
    </source>
</reference>
<feature type="compositionally biased region" description="Basic and acidic residues" evidence="1">
    <location>
        <begin position="202"/>
        <end position="218"/>
    </location>
</feature>